<gene>
    <name evidence="1" type="ORF">ZHAS_00020765</name>
</gene>
<dbReference type="Proteomes" id="UP000030765">
    <property type="component" value="Unassembled WGS sequence"/>
</dbReference>
<dbReference type="EMBL" id="ATLV01025639">
    <property type="status" value="NOT_ANNOTATED_CDS"/>
    <property type="molecule type" value="Genomic_DNA"/>
</dbReference>
<reference evidence="2" key="2">
    <citation type="submission" date="2020-05" db="UniProtKB">
        <authorList>
            <consortium name="EnsemblMetazoa"/>
        </authorList>
    </citation>
    <scope>IDENTIFICATION</scope>
</reference>
<name>A0A084WQM3_ANOSI</name>
<dbReference type="AlphaFoldDB" id="A0A084WQM3"/>
<protein>
    <submittedName>
        <fullName evidence="1 2">Uncharacterized protein</fullName>
    </submittedName>
</protein>
<keyword evidence="3" id="KW-1185">Reference proteome</keyword>
<dbReference type="VEuPathDB" id="VectorBase:ASIC020765"/>
<evidence type="ECO:0000313" key="3">
    <source>
        <dbReference type="Proteomes" id="UP000030765"/>
    </source>
</evidence>
<sequence>MYDGEAAQHGPKKEARLNRSIYNEAPQHTHVNNWRASRSAGYCPVGRMDTDGEKNNTSSHPSTLSAAIFTGVKIWGRTLNNIANRAETYHDTNASPST</sequence>
<proteinExistence type="predicted"/>
<reference evidence="1 3" key="1">
    <citation type="journal article" date="2014" name="BMC Genomics">
        <title>Genome sequence of Anopheles sinensis provides insight into genetics basis of mosquito competence for malaria parasites.</title>
        <authorList>
            <person name="Zhou D."/>
            <person name="Zhang D."/>
            <person name="Ding G."/>
            <person name="Shi L."/>
            <person name="Hou Q."/>
            <person name="Ye Y."/>
            <person name="Xu Y."/>
            <person name="Zhou H."/>
            <person name="Xiong C."/>
            <person name="Li S."/>
            <person name="Yu J."/>
            <person name="Hong S."/>
            <person name="Yu X."/>
            <person name="Zou P."/>
            <person name="Chen C."/>
            <person name="Chang X."/>
            <person name="Wang W."/>
            <person name="Lv Y."/>
            <person name="Sun Y."/>
            <person name="Ma L."/>
            <person name="Shen B."/>
            <person name="Zhu C."/>
        </authorList>
    </citation>
    <scope>NUCLEOTIDE SEQUENCE [LARGE SCALE GENOMIC DNA]</scope>
</reference>
<evidence type="ECO:0000313" key="2">
    <source>
        <dbReference type="EnsemblMetazoa" id="ASIC020765-PA"/>
    </source>
</evidence>
<dbReference type="EMBL" id="KE525396">
    <property type="protein sequence ID" value="KFB52517.1"/>
    <property type="molecule type" value="Genomic_DNA"/>
</dbReference>
<dbReference type="EnsemblMetazoa" id="ASIC020765-RA">
    <property type="protein sequence ID" value="ASIC020765-PA"/>
    <property type="gene ID" value="ASIC020765"/>
</dbReference>
<accession>A0A084WQM3</accession>
<evidence type="ECO:0000313" key="1">
    <source>
        <dbReference type="EMBL" id="KFB52517.1"/>
    </source>
</evidence>
<organism evidence="1">
    <name type="scientific">Anopheles sinensis</name>
    <name type="common">Mosquito</name>
    <dbReference type="NCBI Taxonomy" id="74873"/>
    <lineage>
        <taxon>Eukaryota</taxon>
        <taxon>Metazoa</taxon>
        <taxon>Ecdysozoa</taxon>
        <taxon>Arthropoda</taxon>
        <taxon>Hexapoda</taxon>
        <taxon>Insecta</taxon>
        <taxon>Pterygota</taxon>
        <taxon>Neoptera</taxon>
        <taxon>Endopterygota</taxon>
        <taxon>Diptera</taxon>
        <taxon>Nematocera</taxon>
        <taxon>Culicoidea</taxon>
        <taxon>Culicidae</taxon>
        <taxon>Anophelinae</taxon>
        <taxon>Anopheles</taxon>
    </lineage>
</organism>